<protein>
    <submittedName>
        <fullName evidence="5">Aldehyde dehydrogenase family protein</fullName>
    </submittedName>
</protein>
<dbReference type="InterPro" id="IPR016161">
    <property type="entry name" value="Ald_DH/histidinol_DH"/>
</dbReference>
<dbReference type="RefSeq" id="WP_256116356.1">
    <property type="nucleotide sequence ID" value="NZ_WHSB02000003.1"/>
</dbReference>
<sequence>MTIDQATGIKAQSYQQWIDGNACDAASGERFTRSSPAHDIVVGDYPLADVADTDRAVAAARKAFDTGPWPRMSGAERSRVLFRVADLVETHKDQLVLADVLEGGKPITQVRAEIAGAIDLWRYAAGQARSQHGESNSSLGPHMLGLTTREPVGVVALITPWNFPFVILSQKLPFALAAGCTVVVKPSELTPGSALRLGAILDEAGVPAGVVNIIVGYGATVGQRLAEHPNVDMISFTGSTAVGKGIVRASAGNLKRVALELGGKNPQIVCADADLDAAADAVVFGVFFNAGQCCNSSSRLIVEKSISEEFLARVEALTKRVTVGDPLDEATKVGAIVNQNQMDRILGFVSGARSDGAKVRLGGTRMETAKGLFMTPTVVSDVTRQMPIATDEVFGPVLSTLTFEDLDDAISIANGTHYGLSAGIWTSRYESALKAGRELSAGTIWVNCWMDGFPEMPFGGMRESGIGREQGPHAIEDFMETKSVLFHQGPRTNLWVPAAGVGRQ</sequence>
<evidence type="ECO:0000256" key="1">
    <source>
        <dbReference type="ARBA" id="ARBA00023002"/>
    </source>
</evidence>
<gene>
    <name evidence="5" type="ORF">GB927_008845</name>
</gene>
<evidence type="ECO:0000259" key="4">
    <source>
        <dbReference type="Pfam" id="PF00171"/>
    </source>
</evidence>
<dbReference type="InterPro" id="IPR029510">
    <property type="entry name" value="Ald_DH_CS_GLU"/>
</dbReference>
<dbReference type="InterPro" id="IPR016163">
    <property type="entry name" value="Ald_DH_C"/>
</dbReference>
<dbReference type="Pfam" id="PF00171">
    <property type="entry name" value="Aldedh"/>
    <property type="match status" value="1"/>
</dbReference>
<dbReference type="Gene3D" id="3.40.605.10">
    <property type="entry name" value="Aldehyde Dehydrogenase, Chain A, domain 1"/>
    <property type="match status" value="1"/>
</dbReference>
<proteinExistence type="inferred from homology"/>
<feature type="active site" evidence="2">
    <location>
        <position position="260"/>
    </location>
</feature>
<dbReference type="Gene3D" id="3.40.309.10">
    <property type="entry name" value="Aldehyde Dehydrogenase, Chain A, domain 2"/>
    <property type="match status" value="1"/>
</dbReference>
<comment type="similarity">
    <text evidence="3">Belongs to the aldehyde dehydrogenase family.</text>
</comment>
<feature type="domain" description="Aldehyde dehydrogenase" evidence="4">
    <location>
        <begin position="27"/>
        <end position="484"/>
    </location>
</feature>
<name>A0ABT1R514_9HYPH</name>
<dbReference type="PANTHER" id="PTHR11699">
    <property type="entry name" value="ALDEHYDE DEHYDROGENASE-RELATED"/>
    <property type="match status" value="1"/>
</dbReference>
<dbReference type="InterPro" id="IPR015590">
    <property type="entry name" value="Aldehyde_DH_dom"/>
</dbReference>
<dbReference type="EMBL" id="WHSB02000003">
    <property type="protein sequence ID" value="MCQ4630139.1"/>
    <property type="molecule type" value="Genomic_DNA"/>
</dbReference>
<evidence type="ECO:0000256" key="3">
    <source>
        <dbReference type="RuleBase" id="RU003345"/>
    </source>
</evidence>
<dbReference type="SUPFAM" id="SSF53720">
    <property type="entry name" value="ALDH-like"/>
    <property type="match status" value="1"/>
</dbReference>
<evidence type="ECO:0000313" key="5">
    <source>
        <dbReference type="EMBL" id="MCQ4630139.1"/>
    </source>
</evidence>
<comment type="caution">
    <text evidence="5">The sequence shown here is derived from an EMBL/GenBank/DDBJ whole genome shotgun (WGS) entry which is preliminary data.</text>
</comment>
<evidence type="ECO:0000313" key="6">
    <source>
        <dbReference type="Proteomes" id="UP000996601"/>
    </source>
</evidence>
<dbReference type="InterPro" id="IPR016162">
    <property type="entry name" value="Ald_DH_N"/>
</dbReference>
<keyword evidence="6" id="KW-1185">Reference proteome</keyword>
<accession>A0ABT1R514</accession>
<dbReference type="Proteomes" id="UP000996601">
    <property type="component" value="Unassembled WGS sequence"/>
</dbReference>
<dbReference type="PROSITE" id="PS00687">
    <property type="entry name" value="ALDEHYDE_DEHYDR_GLU"/>
    <property type="match status" value="1"/>
</dbReference>
<reference evidence="5" key="1">
    <citation type="submission" date="2021-07" db="EMBL/GenBank/DDBJ databases">
        <title>Shinella sp. nov., a novel member of the genus Shinella from water.</title>
        <authorList>
            <person name="Deng Y."/>
        </authorList>
    </citation>
    <scope>NUCLEOTIDE SEQUENCE</scope>
    <source>
        <strain evidence="5">CPCC 100929</strain>
    </source>
</reference>
<organism evidence="5 6">
    <name type="scientific">Shinella lacus</name>
    <dbReference type="NCBI Taxonomy" id="2654216"/>
    <lineage>
        <taxon>Bacteria</taxon>
        <taxon>Pseudomonadati</taxon>
        <taxon>Pseudomonadota</taxon>
        <taxon>Alphaproteobacteria</taxon>
        <taxon>Hyphomicrobiales</taxon>
        <taxon>Rhizobiaceae</taxon>
        <taxon>Shinella</taxon>
    </lineage>
</organism>
<evidence type="ECO:0000256" key="2">
    <source>
        <dbReference type="PROSITE-ProRule" id="PRU10007"/>
    </source>
</evidence>
<keyword evidence="1 3" id="KW-0560">Oxidoreductase</keyword>